<keyword evidence="6" id="KW-1185">Reference proteome</keyword>
<dbReference type="PANTHER" id="PTHR30469">
    <property type="entry name" value="MULTIDRUG RESISTANCE PROTEIN MDTA"/>
    <property type="match status" value="1"/>
</dbReference>
<sequence length="425" mass="46664">MNIADTSGQDVVIKKAPRRTRLWGIGALCLALVLVSFWAVPAVQRWAGTSVTVPLDRLRLARVTVDDLVRDVSVQGRVVAAVRPSLFAPAEGTITLDVDAGAVVTENQLLATLDSPELQNQLQQEQASLDRQAVELDRQRIDARQRALENRKNIDLARVALTAAERERRRAEDGYAIEAISQLDYEKTKDDLENARLAHEHAVADAKLDEERLAFELRTLELELDRQRLLVEDLQRQVDSLAIRSPVDGIVGNLLVDQKANVARNQEIMSVVDLEAFEIEAQVPESYADDLGIGMAAEVLVMNRPYTAAVVAVSPEVLDNQVTTRVRFEGDMPPGLRQNQRLTTRILMEERPGVLTLPRGAFLDSGGGRVAYVLNDDGTASRRSILVGARSLAAVEIAEGLAEGENVVISSIDAFEGEDTVRVTD</sequence>
<evidence type="ECO:0000256" key="2">
    <source>
        <dbReference type="SAM" id="Coils"/>
    </source>
</evidence>
<proteinExistence type="inferred from homology"/>
<dbReference type="InterPro" id="IPR006143">
    <property type="entry name" value="RND_pump_MFP"/>
</dbReference>
<name>A0A5N0TH10_9GAMM</name>
<dbReference type="Pfam" id="PF25967">
    <property type="entry name" value="RND-MFP_C"/>
    <property type="match status" value="1"/>
</dbReference>
<dbReference type="GO" id="GO:0015562">
    <property type="term" value="F:efflux transmembrane transporter activity"/>
    <property type="evidence" value="ECO:0007669"/>
    <property type="project" value="TreeGrafter"/>
</dbReference>
<evidence type="ECO:0000313" key="5">
    <source>
        <dbReference type="EMBL" id="KAA9132569.1"/>
    </source>
</evidence>
<dbReference type="Gene3D" id="2.40.50.100">
    <property type="match status" value="1"/>
</dbReference>
<dbReference type="NCBIfam" id="TIGR01730">
    <property type="entry name" value="RND_mfp"/>
    <property type="match status" value="1"/>
</dbReference>
<accession>A0A5N0TH10</accession>
<comment type="caution">
    <text evidence="5">The sequence shown here is derived from an EMBL/GenBank/DDBJ whole genome shotgun (WGS) entry which is preliminary data.</text>
</comment>
<dbReference type="EMBL" id="VYXP01000003">
    <property type="protein sequence ID" value="KAA9132569.1"/>
    <property type="molecule type" value="Genomic_DNA"/>
</dbReference>
<keyword evidence="3" id="KW-0812">Transmembrane</keyword>
<dbReference type="Gene3D" id="2.40.30.170">
    <property type="match status" value="1"/>
</dbReference>
<dbReference type="PANTHER" id="PTHR30469:SF15">
    <property type="entry name" value="HLYD FAMILY OF SECRETION PROTEINS"/>
    <property type="match status" value="1"/>
</dbReference>
<dbReference type="GO" id="GO:1990281">
    <property type="term" value="C:efflux pump complex"/>
    <property type="evidence" value="ECO:0007669"/>
    <property type="project" value="TreeGrafter"/>
</dbReference>
<evidence type="ECO:0000256" key="1">
    <source>
        <dbReference type="ARBA" id="ARBA00009477"/>
    </source>
</evidence>
<keyword evidence="3" id="KW-1133">Transmembrane helix</keyword>
<feature type="transmembrane region" description="Helical" evidence="3">
    <location>
        <begin position="22"/>
        <end position="40"/>
    </location>
</feature>
<evidence type="ECO:0000259" key="4">
    <source>
        <dbReference type="Pfam" id="PF25967"/>
    </source>
</evidence>
<feature type="domain" description="Multidrug resistance protein MdtA-like C-terminal permuted SH3" evidence="4">
    <location>
        <begin position="355"/>
        <end position="413"/>
    </location>
</feature>
<feature type="coiled-coil region" evidence="2">
    <location>
        <begin position="217"/>
        <end position="244"/>
    </location>
</feature>
<dbReference type="RefSeq" id="WP_150863278.1">
    <property type="nucleotide sequence ID" value="NZ_VYXP01000003.1"/>
</dbReference>
<comment type="similarity">
    <text evidence="1">Belongs to the membrane fusion protein (MFP) (TC 8.A.1) family.</text>
</comment>
<protein>
    <submittedName>
        <fullName evidence="5">Efflux RND transporter periplasmic adaptor subunit</fullName>
    </submittedName>
</protein>
<reference evidence="5 6" key="1">
    <citation type="submission" date="2019-09" db="EMBL/GenBank/DDBJ databases">
        <title>Wenzhouxiangella sp. Genome sequencing and assembly.</title>
        <authorList>
            <person name="Zhang R."/>
        </authorList>
    </citation>
    <scope>NUCLEOTIDE SEQUENCE [LARGE SCALE GENOMIC DNA]</scope>
    <source>
        <strain evidence="5 6">W260</strain>
    </source>
</reference>
<dbReference type="InterPro" id="IPR058627">
    <property type="entry name" value="MdtA-like_C"/>
</dbReference>
<dbReference type="Gene3D" id="2.40.420.20">
    <property type="match status" value="1"/>
</dbReference>
<organism evidence="5 6">
    <name type="scientific">Marinihelvus fidelis</name>
    <dbReference type="NCBI Taxonomy" id="2613842"/>
    <lineage>
        <taxon>Bacteria</taxon>
        <taxon>Pseudomonadati</taxon>
        <taxon>Pseudomonadota</taxon>
        <taxon>Gammaproteobacteria</taxon>
        <taxon>Chromatiales</taxon>
        <taxon>Wenzhouxiangellaceae</taxon>
        <taxon>Marinihelvus</taxon>
    </lineage>
</organism>
<keyword evidence="2" id="KW-0175">Coiled coil</keyword>
<keyword evidence="3" id="KW-0472">Membrane</keyword>
<evidence type="ECO:0000313" key="6">
    <source>
        <dbReference type="Proteomes" id="UP000325372"/>
    </source>
</evidence>
<dbReference type="Gene3D" id="1.10.287.470">
    <property type="entry name" value="Helix hairpin bin"/>
    <property type="match status" value="1"/>
</dbReference>
<dbReference type="AlphaFoldDB" id="A0A5N0TH10"/>
<dbReference type="Proteomes" id="UP000325372">
    <property type="component" value="Unassembled WGS sequence"/>
</dbReference>
<gene>
    <name evidence="5" type="ORF">F3N42_04945</name>
</gene>
<evidence type="ECO:0000256" key="3">
    <source>
        <dbReference type="SAM" id="Phobius"/>
    </source>
</evidence>